<evidence type="ECO:0000256" key="1">
    <source>
        <dbReference type="ARBA" id="ARBA00001968"/>
    </source>
</evidence>
<evidence type="ECO:0000256" key="3">
    <source>
        <dbReference type="ARBA" id="ARBA00006958"/>
    </source>
</evidence>
<reference evidence="9" key="1">
    <citation type="submission" date="2022-03" db="EMBL/GenBank/DDBJ databases">
        <authorList>
            <person name="Sayadi A."/>
        </authorList>
    </citation>
    <scope>NUCLEOTIDE SEQUENCE</scope>
</reference>
<dbReference type="GO" id="GO:0004518">
    <property type="term" value="F:nuclease activity"/>
    <property type="evidence" value="ECO:0007669"/>
    <property type="project" value="UniProtKB-KW"/>
</dbReference>
<dbReference type="GO" id="GO:0005634">
    <property type="term" value="C:nucleus"/>
    <property type="evidence" value="ECO:0007669"/>
    <property type="project" value="UniProtKB-SubCell"/>
</dbReference>
<organism evidence="9 10">
    <name type="scientific">Acanthoscelides obtectus</name>
    <name type="common">Bean weevil</name>
    <name type="synonym">Bruchus obtectus</name>
    <dbReference type="NCBI Taxonomy" id="200917"/>
    <lineage>
        <taxon>Eukaryota</taxon>
        <taxon>Metazoa</taxon>
        <taxon>Ecdysozoa</taxon>
        <taxon>Arthropoda</taxon>
        <taxon>Hexapoda</taxon>
        <taxon>Insecta</taxon>
        <taxon>Pterygota</taxon>
        <taxon>Neoptera</taxon>
        <taxon>Endopterygota</taxon>
        <taxon>Coleoptera</taxon>
        <taxon>Polyphaga</taxon>
        <taxon>Cucujiformia</taxon>
        <taxon>Chrysomeloidea</taxon>
        <taxon>Chrysomelidae</taxon>
        <taxon>Bruchinae</taxon>
        <taxon>Bruchini</taxon>
        <taxon>Acanthoscelides</taxon>
    </lineage>
</organism>
<dbReference type="Pfam" id="PF13359">
    <property type="entry name" value="DDE_Tnp_4"/>
    <property type="match status" value="1"/>
</dbReference>
<dbReference type="GO" id="GO:0046872">
    <property type="term" value="F:metal ion binding"/>
    <property type="evidence" value="ECO:0007669"/>
    <property type="project" value="UniProtKB-KW"/>
</dbReference>
<keyword evidence="10" id="KW-1185">Reference proteome</keyword>
<name>A0A9P0PHQ6_ACAOB</name>
<comment type="similarity">
    <text evidence="3">Belongs to the HARBI1 family.</text>
</comment>
<evidence type="ECO:0000313" key="10">
    <source>
        <dbReference type="Proteomes" id="UP001152888"/>
    </source>
</evidence>
<keyword evidence="6" id="KW-0378">Hydrolase</keyword>
<dbReference type="EMBL" id="CAKOFQ010006905">
    <property type="protein sequence ID" value="CAH1981117.1"/>
    <property type="molecule type" value="Genomic_DNA"/>
</dbReference>
<dbReference type="AlphaFoldDB" id="A0A9P0PHQ6"/>
<evidence type="ECO:0000313" key="9">
    <source>
        <dbReference type="EMBL" id="CAH1981117.1"/>
    </source>
</evidence>
<comment type="subcellular location">
    <subcellularLocation>
        <location evidence="2">Nucleus</location>
    </subcellularLocation>
</comment>
<keyword evidence="7" id="KW-0539">Nucleus</keyword>
<dbReference type="InterPro" id="IPR027806">
    <property type="entry name" value="HARBI1_dom"/>
</dbReference>
<dbReference type="PANTHER" id="PTHR22930">
    <property type="match status" value="1"/>
</dbReference>
<dbReference type="Proteomes" id="UP001152888">
    <property type="component" value="Unassembled WGS sequence"/>
</dbReference>
<evidence type="ECO:0000256" key="4">
    <source>
        <dbReference type="ARBA" id="ARBA00022722"/>
    </source>
</evidence>
<evidence type="ECO:0000256" key="5">
    <source>
        <dbReference type="ARBA" id="ARBA00022723"/>
    </source>
</evidence>
<evidence type="ECO:0000256" key="7">
    <source>
        <dbReference type="ARBA" id="ARBA00023242"/>
    </source>
</evidence>
<dbReference type="InterPro" id="IPR045249">
    <property type="entry name" value="HARBI1-like"/>
</dbReference>
<dbReference type="OrthoDB" id="10255969at2759"/>
<keyword evidence="4" id="KW-0540">Nuclease</keyword>
<evidence type="ECO:0000256" key="6">
    <source>
        <dbReference type="ARBA" id="ARBA00022801"/>
    </source>
</evidence>
<protein>
    <recommendedName>
        <fullName evidence="8">DDE Tnp4 domain-containing protein</fullName>
    </recommendedName>
</protein>
<dbReference type="PANTHER" id="PTHR22930:SF269">
    <property type="entry name" value="NUCLEASE HARBI1-LIKE PROTEIN"/>
    <property type="match status" value="1"/>
</dbReference>
<comment type="caution">
    <text evidence="9">The sequence shown here is derived from an EMBL/GenBank/DDBJ whole genome shotgun (WGS) entry which is preliminary data.</text>
</comment>
<comment type="cofactor">
    <cofactor evidence="1">
        <name>a divalent metal cation</name>
        <dbReference type="ChEBI" id="CHEBI:60240"/>
    </cofactor>
</comment>
<sequence length="248" mass="28133">MWVKPWISRRDTLGASAKLLAELLVEDPTSYKNHLRITKQNFDTLLDCVMPRIRILKIDAHMRDALTPKLKMEVTLRYLATGDSFTSLQYLYRVPKSKISKFIPEVCEAIYDSLKKCIKVPSSEKEWKKVIQGFSARWNLPNCAGALDGKRSEVLSIQVQNFTTTRGHSVLALVDDQYCFQYIDVGANGRASDGGVFSKSSLNSAIENNLLKLPPNAVFVADDAFPLKEYLLKPYSHTHTLNTKRKDF</sequence>
<evidence type="ECO:0000256" key="2">
    <source>
        <dbReference type="ARBA" id="ARBA00004123"/>
    </source>
</evidence>
<accession>A0A9P0PHQ6</accession>
<feature type="domain" description="DDE Tnp4" evidence="8">
    <location>
        <begin position="165"/>
        <end position="239"/>
    </location>
</feature>
<dbReference type="GO" id="GO:0016787">
    <property type="term" value="F:hydrolase activity"/>
    <property type="evidence" value="ECO:0007669"/>
    <property type="project" value="UniProtKB-KW"/>
</dbReference>
<gene>
    <name evidence="9" type="ORF">ACAOBT_LOCUS14320</name>
</gene>
<keyword evidence="5" id="KW-0479">Metal-binding</keyword>
<evidence type="ECO:0000259" key="8">
    <source>
        <dbReference type="Pfam" id="PF13359"/>
    </source>
</evidence>
<proteinExistence type="inferred from homology"/>